<comment type="subcellular location">
    <subcellularLocation>
        <location evidence="1">Secreted</location>
    </subcellularLocation>
</comment>
<comment type="catalytic activity">
    <reaction evidence="8">
        <text>Successive hydrolysis of beta-D-glucose units from the non-reducing ends of (1-&gt;3)-beta-D-glucans, releasing alpha-glucose.</text>
        <dbReference type="EC" id="3.2.1.58"/>
    </reaction>
</comment>
<keyword evidence="6 10" id="KW-0326">Glycosidase</keyword>
<organism evidence="12">
    <name type="scientific">Arcella intermedia</name>
    <dbReference type="NCBI Taxonomy" id="1963864"/>
    <lineage>
        <taxon>Eukaryota</taxon>
        <taxon>Amoebozoa</taxon>
        <taxon>Tubulinea</taxon>
        <taxon>Elardia</taxon>
        <taxon>Arcellinida</taxon>
        <taxon>Sphaerothecina</taxon>
        <taxon>Arcellidae</taxon>
        <taxon>Arcella</taxon>
    </lineage>
</organism>
<evidence type="ECO:0000256" key="10">
    <source>
        <dbReference type="RuleBase" id="RU361153"/>
    </source>
</evidence>
<dbReference type="GO" id="GO:0009986">
    <property type="term" value="C:cell surface"/>
    <property type="evidence" value="ECO:0007669"/>
    <property type="project" value="TreeGrafter"/>
</dbReference>
<dbReference type="InterPro" id="IPR017853">
    <property type="entry name" value="GH"/>
</dbReference>
<evidence type="ECO:0000256" key="6">
    <source>
        <dbReference type="ARBA" id="ARBA00023295"/>
    </source>
</evidence>
<dbReference type="EMBL" id="GIBP01004266">
    <property type="protein sequence ID" value="NDV33235.1"/>
    <property type="molecule type" value="Transcribed_RNA"/>
</dbReference>
<dbReference type="EC" id="3.2.1.58" evidence="9"/>
<keyword evidence="7" id="KW-0961">Cell wall biogenesis/degradation</keyword>
<keyword evidence="3" id="KW-0964">Secreted</keyword>
<evidence type="ECO:0000256" key="1">
    <source>
        <dbReference type="ARBA" id="ARBA00004613"/>
    </source>
</evidence>
<keyword evidence="4" id="KW-0732">Signal</keyword>
<evidence type="ECO:0000256" key="7">
    <source>
        <dbReference type="ARBA" id="ARBA00023316"/>
    </source>
</evidence>
<dbReference type="PANTHER" id="PTHR31297:SF1">
    <property type="entry name" value="GLUCAN 1,3-BETA-GLUCOSIDASE I_II-RELATED"/>
    <property type="match status" value="1"/>
</dbReference>
<dbReference type="GO" id="GO:0004338">
    <property type="term" value="F:glucan exo-1,3-beta-glucosidase activity"/>
    <property type="evidence" value="ECO:0007669"/>
    <property type="project" value="UniProtKB-EC"/>
</dbReference>
<dbReference type="GO" id="GO:0009251">
    <property type="term" value="P:glucan catabolic process"/>
    <property type="evidence" value="ECO:0007669"/>
    <property type="project" value="TreeGrafter"/>
</dbReference>
<dbReference type="SUPFAM" id="SSF51445">
    <property type="entry name" value="(Trans)glycosidases"/>
    <property type="match status" value="1"/>
</dbReference>
<dbReference type="InterPro" id="IPR001547">
    <property type="entry name" value="Glyco_hydro_5"/>
</dbReference>
<dbReference type="Pfam" id="PF00150">
    <property type="entry name" value="Cellulase"/>
    <property type="match status" value="1"/>
</dbReference>
<sequence length="345" mass="38063">MVLESWMTPTLFNQNGVPGGSGEWQFTQQLGKSRSQQVLQAHWDSWVSFGELQKLAQHGITHLRVPVGYWIVSIEPGEPFVYGGMDYLKRLLGWAQSLNLKVLIDLHGAPGSQNGHDNSGKTGPIEWQQPQNVARSISVIANITKQLLGYPAVTGVELLNEPWTTSIGGPIQFSTLKDYYTRAYAAVRATGFTGDIVIPDGWDNNQWNGFMSPPDYYNVYLDTHLYHCFGGDRDKSAPYANIDYTCQQDKPMLAGLTQRDWTIVGEWSNAVSQPPSGGDYNSFMGSFTRAQWSAYGASGTEAGAGPAKGGYFWSMKIENGDASWCYLCGIDAGVMPGDFSFEFCQ</sequence>
<evidence type="ECO:0000256" key="2">
    <source>
        <dbReference type="ARBA" id="ARBA00005641"/>
    </source>
</evidence>
<name>A0A6B2L8G9_9EUKA</name>
<protein>
    <recommendedName>
        <fullName evidence="9">glucan 1,3-beta-glucosidase</fullName>
        <ecNumber evidence="9">3.2.1.58</ecNumber>
    </recommendedName>
</protein>
<evidence type="ECO:0000256" key="8">
    <source>
        <dbReference type="ARBA" id="ARBA00036824"/>
    </source>
</evidence>
<accession>A0A6B2L8G9</accession>
<dbReference type="PANTHER" id="PTHR31297">
    <property type="entry name" value="GLUCAN ENDO-1,6-BETA-GLUCOSIDASE B"/>
    <property type="match status" value="1"/>
</dbReference>
<dbReference type="GO" id="GO:0071555">
    <property type="term" value="P:cell wall organization"/>
    <property type="evidence" value="ECO:0007669"/>
    <property type="project" value="UniProtKB-KW"/>
</dbReference>
<dbReference type="AlphaFoldDB" id="A0A6B2L8G9"/>
<feature type="domain" description="Glycoside hydrolase family 5" evidence="11">
    <location>
        <begin position="53"/>
        <end position="232"/>
    </location>
</feature>
<evidence type="ECO:0000256" key="3">
    <source>
        <dbReference type="ARBA" id="ARBA00022525"/>
    </source>
</evidence>
<evidence type="ECO:0000259" key="11">
    <source>
        <dbReference type="Pfam" id="PF00150"/>
    </source>
</evidence>
<comment type="similarity">
    <text evidence="2 10">Belongs to the glycosyl hydrolase 5 (cellulase A) family.</text>
</comment>
<dbReference type="InterPro" id="IPR050386">
    <property type="entry name" value="Glycosyl_hydrolase_5"/>
</dbReference>
<evidence type="ECO:0000256" key="5">
    <source>
        <dbReference type="ARBA" id="ARBA00022801"/>
    </source>
</evidence>
<evidence type="ECO:0000313" key="12">
    <source>
        <dbReference type="EMBL" id="NDV33235.1"/>
    </source>
</evidence>
<evidence type="ECO:0000256" key="9">
    <source>
        <dbReference type="ARBA" id="ARBA00038929"/>
    </source>
</evidence>
<proteinExistence type="inferred from homology"/>
<dbReference type="GO" id="GO:0005576">
    <property type="term" value="C:extracellular region"/>
    <property type="evidence" value="ECO:0007669"/>
    <property type="project" value="UniProtKB-SubCell"/>
</dbReference>
<evidence type="ECO:0000256" key="4">
    <source>
        <dbReference type="ARBA" id="ARBA00022729"/>
    </source>
</evidence>
<keyword evidence="5 10" id="KW-0378">Hydrolase</keyword>
<reference evidence="12" key="1">
    <citation type="journal article" date="2020" name="J. Eukaryot. Microbiol.">
        <title>De novo Sequencing, Assembly and Annotation of the Transcriptome for the Free-Living Testate Amoeba Arcella intermedia.</title>
        <authorList>
            <person name="Ribeiro G.M."/>
            <person name="Porfirio-Sousa A.L."/>
            <person name="Maurer-Alcala X.X."/>
            <person name="Katz L.A."/>
            <person name="Lahr D.J.G."/>
        </authorList>
    </citation>
    <scope>NUCLEOTIDE SEQUENCE</scope>
</reference>
<dbReference type="Gene3D" id="3.20.20.80">
    <property type="entry name" value="Glycosidases"/>
    <property type="match status" value="1"/>
</dbReference>